<name>A0A160MZ61_9GAMM</name>
<dbReference type="RefSeq" id="WP_063670894.1">
    <property type="nucleotide sequence ID" value="NZ_CP014841.1"/>
</dbReference>
<evidence type="ECO:0008006" key="4">
    <source>
        <dbReference type="Google" id="ProtNLM"/>
    </source>
</evidence>
<dbReference type="PATRIC" id="fig|445710.3.peg.957"/>
<keyword evidence="3" id="KW-1185">Reference proteome</keyword>
<dbReference type="EMBL" id="CP014841">
    <property type="protein sequence ID" value="AND68414.1"/>
    <property type="molecule type" value="Genomic_DNA"/>
</dbReference>
<keyword evidence="1" id="KW-0812">Transmembrane</keyword>
<evidence type="ECO:0000313" key="3">
    <source>
        <dbReference type="Proteomes" id="UP000077255"/>
    </source>
</evidence>
<sequence length="95" mass="10039">MPAVLAALGRMLTWLVSTYIGQWILKALLALGVGLVIHQIALPDLIAYVRSKSYGMGQFLFDSFGALGGDVGFTMILSATVSVATGRVLLKALAK</sequence>
<dbReference type="AlphaFoldDB" id="A0A160MZ61"/>
<evidence type="ECO:0000313" key="2">
    <source>
        <dbReference type="EMBL" id="AND68414.1"/>
    </source>
</evidence>
<dbReference type="KEGG" id="dtx:ATSB10_09600"/>
<evidence type="ECO:0000256" key="1">
    <source>
        <dbReference type="SAM" id="Phobius"/>
    </source>
</evidence>
<proteinExistence type="predicted"/>
<feature type="transmembrane region" description="Helical" evidence="1">
    <location>
        <begin position="28"/>
        <end position="49"/>
    </location>
</feature>
<protein>
    <recommendedName>
        <fullName evidence="4">DUF2523 domain-containing protein</fullName>
    </recommendedName>
</protein>
<reference evidence="2 3" key="1">
    <citation type="submission" date="2016-02" db="EMBL/GenBank/DDBJ databases">
        <title>Complete genome sequencing and analysis of ATSB10, Dyella thiooxydans isolated from rhizosphere soil of sunflower (Helianthus annuus L.).</title>
        <authorList>
            <person name="Lee Y."/>
            <person name="Hwangbo K."/>
            <person name="Chung H."/>
            <person name="Yoo J."/>
            <person name="Kim K.Y."/>
            <person name="Sa T.M."/>
            <person name="Um Y."/>
            <person name="Madhaiyan M."/>
        </authorList>
    </citation>
    <scope>NUCLEOTIDE SEQUENCE [LARGE SCALE GENOMIC DNA]</scope>
    <source>
        <strain evidence="2 3">ATSB10</strain>
    </source>
</reference>
<keyword evidence="1" id="KW-1133">Transmembrane helix</keyword>
<accession>A0A160MZ61</accession>
<gene>
    <name evidence="2" type="ORF">ATSB10_09600</name>
</gene>
<dbReference type="Proteomes" id="UP000077255">
    <property type="component" value="Chromosome"/>
</dbReference>
<organism evidence="2 3">
    <name type="scientific">Dyella thiooxydans</name>
    <dbReference type="NCBI Taxonomy" id="445710"/>
    <lineage>
        <taxon>Bacteria</taxon>
        <taxon>Pseudomonadati</taxon>
        <taxon>Pseudomonadota</taxon>
        <taxon>Gammaproteobacteria</taxon>
        <taxon>Lysobacterales</taxon>
        <taxon>Rhodanobacteraceae</taxon>
        <taxon>Dyella</taxon>
    </lineage>
</organism>
<dbReference type="STRING" id="445710.ATSB10_09600"/>
<keyword evidence="1" id="KW-0472">Membrane</keyword>